<comment type="caution">
    <text evidence="6">The sequence shown here is derived from an EMBL/GenBank/DDBJ whole genome shotgun (WGS) entry which is preliminary data.</text>
</comment>
<name>A0A9N8ZRQ9_9GLOM</name>
<dbReference type="OrthoDB" id="10258062at2759"/>
<keyword evidence="7" id="KW-1185">Reference proteome</keyword>
<dbReference type="GO" id="GO:0051879">
    <property type="term" value="F:Hsp90 protein binding"/>
    <property type="evidence" value="ECO:0007669"/>
    <property type="project" value="TreeGrafter"/>
</dbReference>
<dbReference type="EMBL" id="CAJVQA010001166">
    <property type="protein sequence ID" value="CAG8505030.1"/>
    <property type="molecule type" value="Genomic_DNA"/>
</dbReference>
<proteinExistence type="inferred from homology"/>
<dbReference type="Pfam" id="PF10193">
    <property type="entry name" value="Telomere_reg-2"/>
    <property type="match status" value="1"/>
</dbReference>
<feature type="domain" description="Telomere length regulation protein conserved" evidence="4">
    <location>
        <begin position="542"/>
        <end position="609"/>
    </location>
</feature>
<dbReference type="InterPro" id="IPR051970">
    <property type="entry name" value="TEL2_Regulation"/>
</dbReference>
<gene>
    <name evidence="6" type="ORF">CPELLU_LOCUS2638</name>
</gene>
<comment type="similarity">
    <text evidence="2">Belongs to the TEL2 family.</text>
</comment>
<feature type="domain" description="TELO2 ARM repeat" evidence="5">
    <location>
        <begin position="376"/>
        <end position="477"/>
    </location>
</feature>
<dbReference type="GO" id="GO:0005829">
    <property type="term" value="C:cytosol"/>
    <property type="evidence" value="ECO:0007669"/>
    <property type="project" value="TreeGrafter"/>
</dbReference>
<organism evidence="6 7">
    <name type="scientific">Cetraspora pellucida</name>
    <dbReference type="NCBI Taxonomy" id="1433469"/>
    <lineage>
        <taxon>Eukaryota</taxon>
        <taxon>Fungi</taxon>
        <taxon>Fungi incertae sedis</taxon>
        <taxon>Mucoromycota</taxon>
        <taxon>Glomeromycotina</taxon>
        <taxon>Glomeromycetes</taxon>
        <taxon>Diversisporales</taxon>
        <taxon>Gigasporaceae</taxon>
        <taxon>Cetraspora</taxon>
    </lineage>
</organism>
<keyword evidence="3" id="KW-0963">Cytoplasm</keyword>
<accession>A0A9N8ZRQ9</accession>
<evidence type="ECO:0000256" key="2">
    <source>
        <dbReference type="ARBA" id="ARBA00006133"/>
    </source>
</evidence>
<dbReference type="Pfam" id="PF25320">
    <property type="entry name" value="TELO2_ARM"/>
    <property type="match status" value="1"/>
</dbReference>
<dbReference type="PANTHER" id="PTHR15830:SF10">
    <property type="entry name" value="TELOMERE LENGTH REGULATION PROTEIN TEL2 HOMOLOG"/>
    <property type="match status" value="1"/>
</dbReference>
<dbReference type="InterPro" id="IPR038528">
    <property type="entry name" value="TEL2_C_sf"/>
</dbReference>
<dbReference type="Gene3D" id="1.25.40.720">
    <property type="entry name" value="Telomere length regulation protein 2, C-terminal domain"/>
    <property type="match status" value="2"/>
</dbReference>
<dbReference type="Proteomes" id="UP000789759">
    <property type="component" value="Unassembled WGS sequence"/>
</dbReference>
<sequence>MLDNTFSENQLRSYLSSLQNEIKSSSCSVEIVSEFLRGPLDFLENKNWKGPFPNRQLHKHFLTKLYSKHLSFILENIIINWFEILTRSQQQMLVTEYFVPSGEKNLQKKMRASISLQILVSHFSVSHQTNSQLEQRQQAHLLMIIKKLLISLLNTYSMSDFFDAILDNEDINFNERFLYWKEFVCLVCSIPEKAANLMALNQNQIYNSRLLEDDDFLKNAIEMVVFAFSELFSKMCRIGHSKSLVQAIYHLLVKRLHPSVNKTYQDIWHRVTASFSPHMLESFLTSLLLHAQNCDLSKVPTPVSIENHSRYLIRKIAKILMLLIGNRNNESVLFLIKYKYFVGGKSFSVTILRVLCCFLYWRGLQKEKEKSGDNSLNSLIYDDLINVLKNLISFWSDPTFVKHGSISDQKYITSAILILFGYIPKDTLIDAGTTRDIISGVSRWLQNSFEESRKLGMVTAEMLSRLTDETGNVLDFELNSEEEEVRHLRQLVEVKDGLLDLPDFENDDVVEDQEEIISKSDQIVDSSEKNYNIEIPINNVSTIAMNTAAKLIRNKTGFGMELDDHAAELARILINLRDNFELKEFEENRQAALVALVCGSPKITLMILSALSLAAKELSGLQIEEDISAKKEISSVDLIVQSTNDLSLITKNARSKPTSDKVRWLSRRPKVEYARLNSTKKNKFYEIAAKTFFFPLLAGFWIWSRNRDQNGILYEPVLVHRYVVTLAVFVQCSTNTVDLIQIDREFWDLLLSLRYNDDPTILSSLLFGINSILNSLSERELAEDFGKELVETQQWVACMYIYFSYLITWSI</sequence>
<evidence type="ECO:0000259" key="5">
    <source>
        <dbReference type="Pfam" id="PF25320"/>
    </source>
</evidence>
<dbReference type="InterPro" id="IPR019337">
    <property type="entry name" value="Telomere_length_regulation_dom"/>
</dbReference>
<dbReference type="AlphaFoldDB" id="A0A9N8ZRQ9"/>
<evidence type="ECO:0000256" key="1">
    <source>
        <dbReference type="ARBA" id="ARBA00004496"/>
    </source>
</evidence>
<dbReference type="InterPro" id="IPR057348">
    <property type="entry name" value="TELO2_ARM"/>
</dbReference>
<dbReference type="GO" id="GO:0042162">
    <property type="term" value="F:telomeric DNA binding"/>
    <property type="evidence" value="ECO:0007669"/>
    <property type="project" value="TreeGrafter"/>
</dbReference>
<comment type="subcellular location">
    <subcellularLocation>
        <location evidence="1">Cytoplasm</location>
    </subcellularLocation>
</comment>
<evidence type="ECO:0000313" key="6">
    <source>
        <dbReference type="EMBL" id="CAG8505030.1"/>
    </source>
</evidence>
<reference evidence="6" key="1">
    <citation type="submission" date="2021-06" db="EMBL/GenBank/DDBJ databases">
        <authorList>
            <person name="Kallberg Y."/>
            <person name="Tangrot J."/>
            <person name="Rosling A."/>
        </authorList>
    </citation>
    <scope>NUCLEOTIDE SEQUENCE</scope>
    <source>
        <strain evidence="6">FL966</strain>
    </source>
</reference>
<evidence type="ECO:0000259" key="4">
    <source>
        <dbReference type="Pfam" id="PF10193"/>
    </source>
</evidence>
<evidence type="ECO:0000256" key="3">
    <source>
        <dbReference type="ARBA" id="ARBA00022490"/>
    </source>
</evidence>
<protein>
    <submittedName>
        <fullName evidence="6">17_t:CDS:1</fullName>
    </submittedName>
</protein>
<dbReference type="PANTHER" id="PTHR15830">
    <property type="entry name" value="TELOMERE LENGTH REGULATION PROTEIN TEL2 FAMILY MEMBER"/>
    <property type="match status" value="1"/>
</dbReference>
<evidence type="ECO:0000313" key="7">
    <source>
        <dbReference type="Proteomes" id="UP000789759"/>
    </source>
</evidence>
<dbReference type="GO" id="GO:0051083">
    <property type="term" value="P:'de novo' cotranslational protein folding"/>
    <property type="evidence" value="ECO:0007669"/>
    <property type="project" value="TreeGrafter"/>
</dbReference>